<name>A0A1M7ZHI4_9HYPH</name>
<evidence type="ECO:0000259" key="2">
    <source>
        <dbReference type="SMART" id="SM00893"/>
    </source>
</evidence>
<protein>
    <submittedName>
        <fullName evidence="3">Electron transfer flavoprotein beta subunit</fullName>
    </submittedName>
</protein>
<dbReference type="InterPro" id="IPR014730">
    <property type="entry name" value="ETF_a/b_N"/>
</dbReference>
<dbReference type="InterPro" id="IPR014729">
    <property type="entry name" value="Rossmann-like_a/b/a_fold"/>
</dbReference>
<organism evidence="3 4">
    <name type="scientific">Pseudoxanthobacter soli DSM 19599</name>
    <dbReference type="NCBI Taxonomy" id="1123029"/>
    <lineage>
        <taxon>Bacteria</taxon>
        <taxon>Pseudomonadati</taxon>
        <taxon>Pseudomonadota</taxon>
        <taxon>Alphaproteobacteria</taxon>
        <taxon>Hyphomicrobiales</taxon>
        <taxon>Segnochrobactraceae</taxon>
        <taxon>Pseudoxanthobacter</taxon>
    </lineage>
</organism>
<keyword evidence="1" id="KW-0249">Electron transport</keyword>
<sequence length="261" mass="27119">MKVMVLLSAGRHPVSDRPCLPRVEAQAVAMALRFAAPSEIVGLHAGTGAVEVSEALGYGLARVDVIESADPDDPIPALAAAVRQAGPKLVLAGRRGQGGADSGMVPYMLAHALGMAILPDVISIAPGEAEDTIVVEQALLRGARRRIVARLPAIVTVHPASAAPAPFAFGRARQGVLLRQRLDLGGRDGAVREGFEAEERTYQRRPRVMARAAAGASAADRLRAATEVAGGGGGKVMVDPSPEEAARAILAYLRGIDVLRT</sequence>
<keyword evidence="4" id="KW-1185">Reference proteome</keyword>
<accession>A0A1M7ZHI4</accession>
<dbReference type="Gene3D" id="3.40.50.620">
    <property type="entry name" value="HUPs"/>
    <property type="match status" value="1"/>
</dbReference>
<dbReference type="OrthoDB" id="5598152at2"/>
<dbReference type="Proteomes" id="UP000186406">
    <property type="component" value="Unassembled WGS sequence"/>
</dbReference>
<dbReference type="EMBL" id="FRXO01000003">
    <property type="protein sequence ID" value="SHO64334.1"/>
    <property type="molecule type" value="Genomic_DNA"/>
</dbReference>
<reference evidence="3 4" key="1">
    <citation type="submission" date="2016-12" db="EMBL/GenBank/DDBJ databases">
        <authorList>
            <person name="Song W.-J."/>
            <person name="Kurnit D.M."/>
        </authorList>
    </citation>
    <scope>NUCLEOTIDE SEQUENCE [LARGE SCALE GENOMIC DNA]</scope>
    <source>
        <strain evidence="3 4">DSM 19599</strain>
    </source>
</reference>
<dbReference type="SUPFAM" id="SSF52402">
    <property type="entry name" value="Adenine nucleotide alpha hydrolases-like"/>
    <property type="match status" value="1"/>
</dbReference>
<evidence type="ECO:0000313" key="3">
    <source>
        <dbReference type="EMBL" id="SHO64334.1"/>
    </source>
</evidence>
<evidence type="ECO:0000313" key="4">
    <source>
        <dbReference type="Proteomes" id="UP000186406"/>
    </source>
</evidence>
<keyword evidence="1" id="KW-0813">Transport</keyword>
<gene>
    <name evidence="3" type="ORF">SAMN02745172_01673</name>
</gene>
<proteinExistence type="predicted"/>
<dbReference type="STRING" id="1123029.SAMN02745172_01673"/>
<feature type="domain" description="Electron transfer flavoprotein alpha/beta-subunit N-terminal" evidence="2">
    <location>
        <begin position="3"/>
        <end position="188"/>
    </location>
</feature>
<dbReference type="Pfam" id="PF01012">
    <property type="entry name" value="ETF"/>
    <property type="match status" value="1"/>
</dbReference>
<dbReference type="AlphaFoldDB" id="A0A1M7ZHI4"/>
<evidence type="ECO:0000256" key="1">
    <source>
        <dbReference type="ARBA" id="ARBA00022982"/>
    </source>
</evidence>
<dbReference type="RefSeq" id="WP_073627553.1">
    <property type="nucleotide sequence ID" value="NZ_FRXO01000003.1"/>
</dbReference>
<dbReference type="SMART" id="SM00893">
    <property type="entry name" value="ETF"/>
    <property type="match status" value="1"/>
</dbReference>